<keyword evidence="3" id="KW-1185">Reference proteome</keyword>
<comment type="caution">
    <text evidence="2">The sequence shown here is derived from an EMBL/GenBank/DDBJ whole genome shotgun (WGS) entry which is preliminary data.</text>
</comment>
<evidence type="ECO:0000313" key="2">
    <source>
        <dbReference type="EMBL" id="POR35850.1"/>
    </source>
</evidence>
<feature type="region of interest" description="Disordered" evidence="1">
    <location>
        <begin position="368"/>
        <end position="406"/>
    </location>
</feature>
<dbReference type="Proteomes" id="UP000237481">
    <property type="component" value="Unassembled WGS sequence"/>
</dbReference>
<sequence>MKRVYAKLKRLIRRDTRDASSPSSPSSSSTKNRLKTARPPSPPAPAKQADAPLESLPPEVRHHLLASLDFQQCHSLVHASPVYHQQFLSGRKLLLYPLLENTLGGAALDAWAAFRAGSARVSGRLTHGKALGHLERYQERRSSDANFSIRQEDLTEDDLAFMTRFHCLIVAPLVQRCAHRALSNLAAESTAEHKDKEVPSTEQMNIEDLSQTELTRLQRSLYRFQLCCSLFGASRLTAPGVTGRNFEAEEILVHFLGLFEPWEIEKIGCIYFFAKEKYEKIFRAIKWDVDPMNPKFEDERPPTPTGAFDFNNTWLCESLLEGTISRGLELLNSVFDIDNHDQLVATMQEQLTSPGGRDFLDDYGAWSDSAQSSRRRQHPSEGDAKTQRKDPMPFQGDNDSSPPIGWTTTWRETYSNLLGPSVPECFRRFGYVFWDVPRMESTGARDVITKKCEAAWGDDYYDDPRDWLL</sequence>
<dbReference type="AlphaFoldDB" id="A0A2S4L074"/>
<proteinExistence type="predicted"/>
<feature type="compositionally biased region" description="Polar residues" evidence="1">
    <location>
        <begin position="397"/>
        <end position="406"/>
    </location>
</feature>
<dbReference type="EMBL" id="PKSG01000394">
    <property type="protein sequence ID" value="POR35850.1"/>
    <property type="molecule type" value="Genomic_DNA"/>
</dbReference>
<protein>
    <submittedName>
        <fullName evidence="2">Uncharacterized protein</fullName>
    </submittedName>
</protein>
<reference evidence="2 3" key="1">
    <citation type="submission" date="2018-01" db="EMBL/GenBank/DDBJ databases">
        <title>Harnessing the power of phylogenomics to disentangle the directionality and signatures of interkingdom host jumping in the parasitic fungal genus Tolypocladium.</title>
        <authorList>
            <person name="Quandt C.A."/>
            <person name="Patterson W."/>
            <person name="Spatafora J.W."/>
        </authorList>
    </citation>
    <scope>NUCLEOTIDE SEQUENCE [LARGE SCALE GENOMIC DNA]</scope>
    <source>
        <strain evidence="2 3">NRBC 100945</strain>
    </source>
</reference>
<feature type="compositionally biased region" description="Low complexity" evidence="1">
    <location>
        <begin position="20"/>
        <end position="29"/>
    </location>
</feature>
<dbReference type="OrthoDB" id="5304511at2759"/>
<accession>A0A2S4L074</accession>
<organism evidence="2 3">
    <name type="scientific">Tolypocladium paradoxum</name>
    <dbReference type="NCBI Taxonomy" id="94208"/>
    <lineage>
        <taxon>Eukaryota</taxon>
        <taxon>Fungi</taxon>
        <taxon>Dikarya</taxon>
        <taxon>Ascomycota</taxon>
        <taxon>Pezizomycotina</taxon>
        <taxon>Sordariomycetes</taxon>
        <taxon>Hypocreomycetidae</taxon>
        <taxon>Hypocreales</taxon>
        <taxon>Ophiocordycipitaceae</taxon>
        <taxon>Tolypocladium</taxon>
    </lineage>
</organism>
<evidence type="ECO:0000313" key="3">
    <source>
        <dbReference type="Proteomes" id="UP000237481"/>
    </source>
</evidence>
<evidence type="ECO:0000256" key="1">
    <source>
        <dbReference type="SAM" id="MobiDB-lite"/>
    </source>
</evidence>
<dbReference type="STRING" id="94208.A0A2S4L074"/>
<feature type="region of interest" description="Disordered" evidence="1">
    <location>
        <begin position="8"/>
        <end position="51"/>
    </location>
</feature>
<gene>
    <name evidence="2" type="ORF">TPAR_03953</name>
</gene>
<name>A0A2S4L074_9HYPO</name>
<feature type="compositionally biased region" description="Basic and acidic residues" evidence="1">
    <location>
        <begin position="378"/>
        <end position="391"/>
    </location>
</feature>